<evidence type="ECO:0000256" key="1">
    <source>
        <dbReference type="ARBA" id="ARBA00008344"/>
    </source>
</evidence>
<dbReference type="Proteomes" id="UP000694562">
    <property type="component" value="Unplaced"/>
</dbReference>
<dbReference type="SUPFAM" id="SSF52540">
    <property type="entry name" value="P-loop containing nucleoside triphosphate hydrolases"/>
    <property type="match status" value="1"/>
</dbReference>
<evidence type="ECO:0000256" key="5">
    <source>
        <dbReference type="ARBA" id="ARBA00023134"/>
    </source>
</evidence>
<proteinExistence type="inferred from homology"/>
<dbReference type="InterPro" id="IPR051065">
    <property type="entry name" value="Ras-related_GTPase"/>
</dbReference>
<evidence type="ECO:0000256" key="3">
    <source>
        <dbReference type="ARBA" id="ARBA00022741"/>
    </source>
</evidence>
<dbReference type="Ensembl" id="ENSFTIT00000006243.1">
    <property type="protein sequence ID" value="ENSFTIP00000005962.1"/>
    <property type="gene ID" value="ENSFTIG00000004119.1"/>
</dbReference>
<evidence type="ECO:0000256" key="7">
    <source>
        <dbReference type="SAM" id="MobiDB-lite"/>
    </source>
</evidence>
<comment type="catalytic activity">
    <reaction evidence="6">
        <text>GTP + H2O = GDP + phosphate + H(+)</text>
        <dbReference type="Rhea" id="RHEA:19669"/>
        <dbReference type="ChEBI" id="CHEBI:15377"/>
        <dbReference type="ChEBI" id="CHEBI:15378"/>
        <dbReference type="ChEBI" id="CHEBI:37565"/>
        <dbReference type="ChEBI" id="CHEBI:43474"/>
        <dbReference type="ChEBI" id="CHEBI:58189"/>
        <dbReference type="EC" id="3.6.5.2"/>
    </reaction>
</comment>
<dbReference type="InterPro" id="IPR027417">
    <property type="entry name" value="P-loop_NTPase"/>
</dbReference>
<keyword evidence="4" id="KW-0378">Hydrolase</keyword>
<accession>A0A8C4U0C7</accession>
<dbReference type="OrthoDB" id="18798at2759"/>
<reference evidence="8" key="2">
    <citation type="submission" date="2025-09" db="UniProtKB">
        <authorList>
            <consortium name="Ensembl"/>
        </authorList>
    </citation>
    <scope>IDENTIFICATION</scope>
</reference>
<keyword evidence="3" id="KW-0547">Nucleotide-binding</keyword>
<dbReference type="EC" id="3.6.5.2" evidence="2"/>
<dbReference type="GO" id="GO:0003925">
    <property type="term" value="F:G protein activity"/>
    <property type="evidence" value="ECO:0007669"/>
    <property type="project" value="UniProtKB-EC"/>
</dbReference>
<dbReference type="PRINTS" id="PR00449">
    <property type="entry name" value="RASTRNSFRMNG"/>
</dbReference>
<evidence type="ECO:0000313" key="9">
    <source>
        <dbReference type="Proteomes" id="UP000694562"/>
    </source>
</evidence>
<name>A0A8C4U0C7_FALTI</name>
<reference evidence="8" key="1">
    <citation type="submission" date="2025-08" db="UniProtKB">
        <authorList>
            <consortium name="Ensembl"/>
        </authorList>
    </citation>
    <scope>IDENTIFICATION</scope>
</reference>
<evidence type="ECO:0000256" key="6">
    <source>
        <dbReference type="ARBA" id="ARBA00048098"/>
    </source>
</evidence>
<comment type="similarity">
    <text evidence="1">Belongs to the small GTPase superfamily. Ras family.</text>
</comment>
<evidence type="ECO:0000313" key="8">
    <source>
        <dbReference type="Ensembl" id="ENSFTIP00000005962.1"/>
    </source>
</evidence>
<feature type="region of interest" description="Disordered" evidence="7">
    <location>
        <begin position="104"/>
        <end position="133"/>
    </location>
</feature>
<dbReference type="InterPro" id="IPR001806">
    <property type="entry name" value="Small_GTPase"/>
</dbReference>
<evidence type="ECO:0000256" key="2">
    <source>
        <dbReference type="ARBA" id="ARBA00011984"/>
    </source>
</evidence>
<organism evidence="8 9">
    <name type="scientific">Falco tinnunculus</name>
    <name type="common">Common kestrel</name>
    <dbReference type="NCBI Taxonomy" id="100819"/>
    <lineage>
        <taxon>Eukaryota</taxon>
        <taxon>Metazoa</taxon>
        <taxon>Chordata</taxon>
        <taxon>Craniata</taxon>
        <taxon>Vertebrata</taxon>
        <taxon>Euteleostomi</taxon>
        <taxon>Archelosauria</taxon>
        <taxon>Archosauria</taxon>
        <taxon>Dinosauria</taxon>
        <taxon>Saurischia</taxon>
        <taxon>Theropoda</taxon>
        <taxon>Coelurosauria</taxon>
        <taxon>Aves</taxon>
        <taxon>Neognathae</taxon>
        <taxon>Neoaves</taxon>
        <taxon>Telluraves</taxon>
        <taxon>Australaves</taxon>
        <taxon>Falconiformes</taxon>
        <taxon>Falconidae</taxon>
        <taxon>Falco</taxon>
    </lineage>
</organism>
<dbReference type="GO" id="GO:0005525">
    <property type="term" value="F:GTP binding"/>
    <property type="evidence" value="ECO:0007669"/>
    <property type="project" value="UniProtKB-KW"/>
</dbReference>
<dbReference type="Pfam" id="PF00071">
    <property type="entry name" value="Ras"/>
    <property type="match status" value="1"/>
</dbReference>
<protein>
    <recommendedName>
        <fullName evidence="2">small monomeric GTPase</fullName>
        <ecNumber evidence="2">3.6.5.2</ecNumber>
    </recommendedName>
</protein>
<sequence>MGLRLPLRRSASFTPGHPALAEPPGPAALRAEANVLVMGADSVGKSALTVRFLTRRFIGEYGDMEFIYSHNLTVDGREILFHIWDVPNSQPPSNCSRSPCASTVQTVPGKKQTRGSFPGQGLHRAPSQAAPSVRLPVPGEERRWGRGCWARSRTLLLLLGSFSLPLPEPSPLYAWERACVCSTDTDFSAVFFWKCNKLYLAGGPQLLGAVNLYSGHGKRHVLCWARAPTVAAAATQRCVSRTCSLSPGLGDSPHSAPSFWWLAPIKQLSRAAREGLLLQQIQQGVVGSEAVLRERGAPGAPPVLTGLPDPTIHPTTSWVWVPRGLSYPCVLLVRGDLWLLHRRTFCGQGWALPLGN</sequence>
<keyword evidence="5" id="KW-0342">GTP-binding</keyword>
<dbReference type="AlphaFoldDB" id="A0A8C4U0C7"/>
<keyword evidence="9" id="KW-1185">Reference proteome</keyword>
<dbReference type="PANTHER" id="PTHR45704">
    <property type="entry name" value="RAS-LIKE FAMILY MEMBER 11"/>
    <property type="match status" value="1"/>
</dbReference>
<dbReference type="Gene3D" id="3.40.50.300">
    <property type="entry name" value="P-loop containing nucleotide triphosphate hydrolases"/>
    <property type="match status" value="1"/>
</dbReference>
<evidence type="ECO:0000256" key="4">
    <source>
        <dbReference type="ARBA" id="ARBA00022801"/>
    </source>
</evidence>